<keyword evidence="2" id="KW-0812">Transmembrane</keyword>
<dbReference type="PANTHER" id="PTHR38033">
    <property type="entry name" value="MEMBRANE PROTEIN-RELATED"/>
    <property type="match status" value="1"/>
</dbReference>
<dbReference type="Gene3D" id="3.30.1330.60">
    <property type="entry name" value="OmpA-like domain"/>
    <property type="match status" value="1"/>
</dbReference>
<accession>A0A7W4QW06</accession>
<dbReference type="GO" id="GO:0016020">
    <property type="term" value="C:membrane"/>
    <property type="evidence" value="ECO:0007669"/>
    <property type="project" value="UniProtKB-UniRule"/>
</dbReference>
<dbReference type="InterPro" id="IPR038522">
    <property type="entry name" value="T4/T6SS_DotU_sf"/>
</dbReference>
<keyword evidence="4" id="KW-1185">Reference proteome</keyword>
<sequence>MMMVIEETMPKSQPLVLLHAEEQLAVPSPSSPVADELTWEMLALDRLNPLVAAAAALLGLSAQLKSSASHIDVEALRLRVLREIDAFERRITPLGLPSRAIKVCKYALCATIDDIVLNTAWGSNSVWTTRSLVGSLFSDTWGGERFFDLLTQLKNEPAINIELLELLYYCMRLGFEGRYRVTAGGAAELSVLCEDVYRLIRAARGDFERELSPHWRRNSNNPKPRRTIVPIWAVVAFGAGLLLSIYTGLLHALNARADAVFNDIATLPPNGVVRSARIALPPKVVMSSDRLRNFLEPEIREGLVTVSEDPQQIVVIIRASGMFDSASPEVKKMFLPLLLRIGRSLNGESGSVLLTGHTDAIPVQSLAFPSNDSLSLARASAAAEIIKSMMDDPGRVREEGRGSGEPVASNHTPEGRARNRRIQIIITKTQ</sequence>
<dbReference type="InterPro" id="IPR006665">
    <property type="entry name" value="OmpA-like"/>
</dbReference>
<evidence type="ECO:0000256" key="1">
    <source>
        <dbReference type="SAM" id="MobiDB-lite"/>
    </source>
</evidence>
<dbReference type="NCBIfam" id="NF038228">
    <property type="entry name" value="IcmH_DotU_IVB"/>
    <property type="match status" value="1"/>
</dbReference>
<gene>
    <name evidence="3" type="ORF">GGD53_004669</name>
</gene>
<protein>
    <submittedName>
        <fullName evidence="3">Type VI secretion system protein ImpK</fullName>
    </submittedName>
</protein>
<dbReference type="EMBL" id="JACIFV010000020">
    <property type="protein sequence ID" value="MBB4194490.1"/>
    <property type="molecule type" value="Genomic_DNA"/>
</dbReference>
<dbReference type="InterPro" id="IPR017732">
    <property type="entry name" value="T4/T6SS_DotU"/>
</dbReference>
<dbReference type="InterPro" id="IPR017733">
    <property type="entry name" value="OmpA-like_dom_proteobacteria"/>
</dbReference>
<dbReference type="NCBIfam" id="TIGR03349">
    <property type="entry name" value="IV_VI_DotU"/>
    <property type="match status" value="1"/>
</dbReference>
<dbReference type="InterPro" id="IPR036737">
    <property type="entry name" value="OmpA-like_sf"/>
</dbReference>
<dbReference type="Pfam" id="PF09850">
    <property type="entry name" value="DotU"/>
    <property type="match status" value="1"/>
</dbReference>
<feature type="compositionally biased region" description="Basic and acidic residues" evidence="1">
    <location>
        <begin position="391"/>
        <end position="402"/>
    </location>
</feature>
<name>A0A7W4QW06_9HYPH</name>
<organism evidence="3 4">
    <name type="scientific">Rhizobium aethiopicum</name>
    <dbReference type="NCBI Taxonomy" id="1138170"/>
    <lineage>
        <taxon>Bacteria</taxon>
        <taxon>Pseudomonadati</taxon>
        <taxon>Pseudomonadota</taxon>
        <taxon>Alphaproteobacteria</taxon>
        <taxon>Hyphomicrobiales</taxon>
        <taxon>Rhizobiaceae</taxon>
        <taxon>Rhizobium/Agrobacterium group</taxon>
        <taxon>Rhizobium</taxon>
    </lineage>
</organism>
<evidence type="ECO:0000313" key="3">
    <source>
        <dbReference type="EMBL" id="MBB4194490.1"/>
    </source>
</evidence>
<proteinExistence type="predicted"/>
<keyword evidence="2" id="KW-0472">Membrane</keyword>
<dbReference type="NCBIfam" id="TIGR03350">
    <property type="entry name" value="type_VI_ompA"/>
    <property type="match status" value="1"/>
</dbReference>
<feature type="transmembrane region" description="Helical" evidence="2">
    <location>
        <begin position="227"/>
        <end position="249"/>
    </location>
</feature>
<dbReference type="Proteomes" id="UP000524492">
    <property type="component" value="Unassembled WGS sequence"/>
</dbReference>
<evidence type="ECO:0000313" key="4">
    <source>
        <dbReference type="Proteomes" id="UP000524492"/>
    </source>
</evidence>
<dbReference type="AlphaFoldDB" id="A0A7W4QW06"/>
<dbReference type="SUPFAM" id="SSF103088">
    <property type="entry name" value="OmpA-like"/>
    <property type="match status" value="1"/>
</dbReference>
<reference evidence="3 4" key="1">
    <citation type="submission" date="2020-08" db="EMBL/GenBank/DDBJ databases">
        <title>Genomic Encyclopedia of Type Strains, Phase IV (KMG-V): Genome sequencing to study the core and pangenomes of soil and plant-associated prokaryotes.</title>
        <authorList>
            <person name="Whitman W."/>
        </authorList>
    </citation>
    <scope>NUCLEOTIDE SEQUENCE [LARGE SCALE GENOMIC DNA]</scope>
    <source>
        <strain evidence="3 4">SEMIA 4074</strain>
    </source>
</reference>
<dbReference type="Pfam" id="PF00691">
    <property type="entry name" value="OmpA"/>
    <property type="match status" value="1"/>
</dbReference>
<keyword evidence="2" id="KW-1133">Transmembrane helix</keyword>
<evidence type="ECO:0000256" key="2">
    <source>
        <dbReference type="SAM" id="Phobius"/>
    </source>
</evidence>
<feature type="region of interest" description="Disordered" evidence="1">
    <location>
        <begin position="391"/>
        <end position="419"/>
    </location>
</feature>
<dbReference type="Gene3D" id="1.25.40.590">
    <property type="entry name" value="Type IV / VI secretion system, DotU"/>
    <property type="match status" value="1"/>
</dbReference>
<dbReference type="PROSITE" id="PS51123">
    <property type="entry name" value="OMPA_2"/>
    <property type="match status" value="1"/>
</dbReference>
<comment type="caution">
    <text evidence="3">The sequence shown here is derived from an EMBL/GenBank/DDBJ whole genome shotgun (WGS) entry which is preliminary data.</text>
</comment>
<dbReference type="PANTHER" id="PTHR38033:SF1">
    <property type="entry name" value="DOTU FAMILY TYPE IV_VI SECRETION SYSTEM PROTEIN"/>
    <property type="match status" value="1"/>
</dbReference>